<evidence type="ECO:0000313" key="13">
    <source>
        <dbReference type="Proteomes" id="UP000028945"/>
    </source>
</evidence>
<keyword evidence="4" id="KW-0133">Cell shape</keyword>
<keyword evidence="3" id="KW-0378">Hydrolase</keyword>
<dbReference type="InterPro" id="IPR001967">
    <property type="entry name" value="Peptidase_S11_N"/>
</dbReference>
<organism evidence="12 13">
    <name type="scientific">Basilea psittacipulmonis DSM 24701</name>
    <dbReference type="NCBI Taxonomy" id="1072685"/>
    <lineage>
        <taxon>Bacteria</taxon>
        <taxon>Pseudomonadati</taxon>
        <taxon>Pseudomonadota</taxon>
        <taxon>Betaproteobacteria</taxon>
        <taxon>Burkholderiales</taxon>
        <taxon>Alcaligenaceae</taxon>
        <taxon>Basilea</taxon>
    </lineage>
</organism>
<dbReference type="GO" id="GO:0008360">
    <property type="term" value="P:regulation of cell shape"/>
    <property type="evidence" value="ECO:0007669"/>
    <property type="project" value="UniProtKB-KW"/>
</dbReference>
<feature type="domain" description="Peptidase S11 D-alanyl-D-alanine carboxypeptidase A N-terminal" evidence="11">
    <location>
        <begin position="121"/>
        <end position="348"/>
    </location>
</feature>
<keyword evidence="5" id="KW-0573">Peptidoglycan synthesis</keyword>
<feature type="active site" description="Proton acceptor" evidence="7">
    <location>
        <position position="158"/>
    </location>
</feature>
<evidence type="ECO:0000256" key="6">
    <source>
        <dbReference type="ARBA" id="ARBA00023316"/>
    </source>
</evidence>
<proteinExistence type="inferred from homology"/>
<dbReference type="GO" id="GO:0009252">
    <property type="term" value="P:peptidoglycan biosynthetic process"/>
    <property type="evidence" value="ECO:0007669"/>
    <property type="project" value="UniProtKB-KW"/>
</dbReference>
<evidence type="ECO:0000256" key="3">
    <source>
        <dbReference type="ARBA" id="ARBA00022801"/>
    </source>
</evidence>
<feature type="signal peptide" evidence="10">
    <location>
        <begin position="1"/>
        <end position="21"/>
    </location>
</feature>
<dbReference type="GO" id="GO:0009002">
    <property type="term" value="F:serine-type D-Ala-D-Ala carboxypeptidase activity"/>
    <property type="evidence" value="ECO:0007669"/>
    <property type="project" value="InterPro"/>
</dbReference>
<keyword evidence="6" id="KW-0961">Cell wall biogenesis/degradation</keyword>
<sequence>MKRLLPLSFCLLFSLTNIAHSATTSKKTTTTKRPEMVVQKVANSKTNAIIITRKKPKTTAQALAKKKSSKASLRKVVKKSRSTPTKKVAQVNRPEEDPILTYTTNQHYLYENMPASLQLVANEANLKAKIAYVVDLETGKPLIEKNSDKVQPIASITKLMTALVVLDKDLNLNEKITITKADVDRLKKSSSRLRVGTKITRREALLLSLMSSDNRAAHALARTYPGGKKAFVKAMNQKAKTLGMSRTRFVEPTGLSPKNVSTPKDLVKLLVATDKNPIIRDLSTHDGYNIMMSNGRVQTFHNTNRLIRNNNWDIQVSKTGYIREAGDCLVMKTNFDGKPMAVIILNSQNTSSRFTDAIRLRQLVRNDYPNLY</sequence>
<evidence type="ECO:0000256" key="5">
    <source>
        <dbReference type="ARBA" id="ARBA00022984"/>
    </source>
</evidence>
<dbReference type="AlphaFoldDB" id="A0A077DC23"/>
<feature type="binding site" evidence="8">
    <location>
        <position position="318"/>
    </location>
    <ligand>
        <name>substrate</name>
    </ligand>
</feature>
<feature type="active site" description="Acyl-ester intermediate" evidence="7">
    <location>
        <position position="155"/>
    </location>
</feature>
<dbReference type="SUPFAM" id="SSF56601">
    <property type="entry name" value="beta-lactamase/transpeptidase-like"/>
    <property type="match status" value="1"/>
</dbReference>
<feature type="active site" evidence="7">
    <location>
        <position position="212"/>
    </location>
</feature>
<dbReference type="RefSeq" id="WP_038498986.1">
    <property type="nucleotide sequence ID" value="NZ_AFWK01000027.1"/>
</dbReference>
<dbReference type="PRINTS" id="PR00725">
    <property type="entry name" value="DADACBPTASE1"/>
</dbReference>
<evidence type="ECO:0000256" key="2">
    <source>
        <dbReference type="ARBA" id="ARBA00022729"/>
    </source>
</evidence>
<evidence type="ECO:0000313" key="12">
    <source>
        <dbReference type="EMBL" id="AIL32410.1"/>
    </source>
</evidence>
<evidence type="ECO:0000256" key="10">
    <source>
        <dbReference type="SAM" id="SignalP"/>
    </source>
</evidence>
<dbReference type="NCBIfam" id="NF008668">
    <property type="entry name" value="PRK11669.1"/>
    <property type="match status" value="1"/>
</dbReference>
<dbReference type="PANTHER" id="PTHR21581:SF26">
    <property type="entry name" value="D-ALANYL-D-ALANINE ENDOPEPTIDASE"/>
    <property type="match status" value="1"/>
</dbReference>
<reference evidence="12 13" key="1">
    <citation type="journal article" date="2014" name="BMC Genomics">
        <title>A genomic perspective on a new bacterial genus and species from the Alcaligenaceae family, Basilea psittacipulmonis.</title>
        <authorList>
            <person name="Whiteson K.L."/>
            <person name="Hernandez D."/>
            <person name="Lazarevic V."/>
            <person name="Gaia N."/>
            <person name="Farinelli L."/>
            <person name="Francois P."/>
            <person name="Pilo P."/>
            <person name="Frey J."/>
            <person name="Schrenzel J."/>
        </authorList>
    </citation>
    <scope>NUCLEOTIDE SEQUENCE [LARGE SCALE GENOMIC DNA]</scope>
    <source>
        <strain evidence="12 13">DSM 24701</strain>
    </source>
</reference>
<dbReference type="InterPro" id="IPR012338">
    <property type="entry name" value="Beta-lactam/transpept-like"/>
</dbReference>
<keyword evidence="2 10" id="KW-0732">Signal</keyword>
<dbReference type="Pfam" id="PF00768">
    <property type="entry name" value="Peptidase_S11"/>
    <property type="match status" value="1"/>
</dbReference>
<dbReference type="Gene3D" id="3.40.710.10">
    <property type="entry name" value="DD-peptidase/beta-lactamase superfamily"/>
    <property type="match status" value="1"/>
</dbReference>
<evidence type="ECO:0000256" key="4">
    <source>
        <dbReference type="ARBA" id="ARBA00022960"/>
    </source>
</evidence>
<dbReference type="GO" id="GO:0006508">
    <property type="term" value="P:proteolysis"/>
    <property type="evidence" value="ECO:0007669"/>
    <property type="project" value="InterPro"/>
</dbReference>
<dbReference type="GO" id="GO:0071555">
    <property type="term" value="P:cell wall organization"/>
    <property type="evidence" value="ECO:0007669"/>
    <property type="project" value="UniProtKB-KW"/>
</dbReference>
<name>A0A077DC23_9BURK</name>
<dbReference type="InterPro" id="IPR018044">
    <property type="entry name" value="Peptidase_S11"/>
</dbReference>
<keyword evidence="13" id="KW-1185">Reference proteome</keyword>
<evidence type="ECO:0000256" key="8">
    <source>
        <dbReference type="PIRSR" id="PIRSR618044-2"/>
    </source>
</evidence>
<comment type="similarity">
    <text evidence="1 9">Belongs to the peptidase S11 family.</text>
</comment>
<dbReference type="eggNOG" id="COG1686">
    <property type="taxonomic scope" value="Bacteria"/>
</dbReference>
<dbReference type="EMBL" id="CP009238">
    <property type="protein sequence ID" value="AIL32410.1"/>
    <property type="molecule type" value="Genomic_DNA"/>
</dbReference>
<evidence type="ECO:0000256" key="1">
    <source>
        <dbReference type="ARBA" id="ARBA00007164"/>
    </source>
</evidence>
<evidence type="ECO:0000256" key="7">
    <source>
        <dbReference type="PIRSR" id="PIRSR618044-1"/>
    </source>
</evidence>
<dbReference type="STRING" id="1072685.IX83_02960"/>
<feature type="chain" id="PRO_5001717485" description="Peptidase S11 D-alanyl-D-alanine carboxypeptidase A N-terminal domain-containing protein" evidence="10">
    <location>
        <begin position="22"/>
        <end position="372"/>
    </location>
</feature>
<accession>A0A077DC23</accession>
<dbReference type="KEGG" id="bpsi:IX83_02960"/>
<gene>
    <name evidence="12" type="ORF">IX83_02960</name>
</gene>
<dbReference type="PANTHER" id="PTHR21581">
    <property type="entry name" value="D-ALANYL-D-ALANINE CARBOXYPEPTIDASE"/>
    <property type="match status" value="1"/>
</dbReference>
<protein>
    <recommendedName>
        <fullName evidence="11">Peptidase S11 D-alanyl-D-alanine carboxypeptidase A N-terminal domain-containing protein</fullName>
    </recommendedName>
</protein>
<dbReference type="Proteomes" id="UP000028945">
    <property type="component" value="Chromosome"/>
</dbReference>
<evidence type="ECO:0000259" key="11">
    <source>
        <dbReference type="Pfam" id="PF00768"/>
    </source>
</evidence>
<evidence type="ECO:0000256" key="9">
    <source>
        <dbReference type="RuleBase" id="RU004016"/>
    </source>
</evidence>
<dbReference type="HOGENOM" id="CLU_027070_0_3_4"/>